<feature type="compositionally biased region" description="Low complexity" evidence="6">
    <location>
        <begin position="345"/>
        <end position="367"/>
    </location>
</feature>
<dbReference type="GO" id="GO:0005737">
    <property type="term" value="C:cytoplasm"/>
    <property type="evidence" value="ECO:0007669"/>
    <property type="project" value="TreeGrafter"/>
</dbReference>
<dbReference type="GO" id="GO:0005068">
    <property type="term" value="F:transmembrane receptor protein tyrosine kinase adaptor activity"/>
    <property type="evidence" value="ECO:0007669"/>
    <property type="project" value="TreeGrafter"/>
</dbReference>
<dbReference type="SMART" id="SM01244">
    <property type="entry name" value="IRS"/>
    <property type="match status" value="1"/>
</dbReference>
<dbReference type="EMBL" id="JQDR03011575">
    <property type="protein sequence ID" value="KAA0192548.1"/>
    <property type="molecule type" value="Genomic_DNA"/>
</dbReference>
<gene>
    <name evidence="10" type="primary">LOC108680209</name>
    <name evidence="8" type="ORF">HAZT_HAZT006621</name>
</gene>
<reference evidence="8" key="2">
    <citation type="journal article" date="2018" name="Environ. Sci. Technol.">
        <title>The Toxicogenome of Hyalella azteca: A Model for Sediment Ecotoxicology and Evolutionary Toxicology.</title>
        <authorList>
            <person name="Poynton H.C."/>
            <person name="Hasenbein S."/>
            <person name="Benoit J.B."/>
            <person name="Sepulveda M.S."/>
            <person name="Poelchau M.F."/>
            <person name="Hughes D.S.T."/>
            <person name="Murali S.C."/>
            <person name="Chen S."/>
            <person name="Glastad K.M."/>
            <person name="Goodisman M.A.D."/>
            <person name="Werren J.H."/>
            <person name="Vineis J.H."/>
            <person name="Bowen J.L."/>
            <person name="Friedrich M."/>
            <person name="Jones J."/>
            <person name="Robertson H.M."/>
            <person name="Feyereisen R."/>
            <person name="Mechler-Hickson A."/>
            <person name="Mathers N."/>
            <person name="Lee C.E."/>
            <person name="Colbourne J.K."/>
            <person name="Biales A."/>
            <person name="Johnston J.S."/>
            <person name="Wellborn G.A."/>
            <person name="Rosendale A.J."/>
            <person name="Cridge A.G."/>
            <person name="Munoz-Torres M.C."/>
            <person name="Bain P.A."/>
            <person name="Manny A.R."/>
            <person name="Major K.M."/>
            <person name="Lambert F.N."/>
            <person name="Vulpe C.D."/>
            <person name="Tuck P."/>
            <person name="Blalock B.J."/>
            <person name="Lin Y.Y."/>
            <person name="Smith M.E."/>
            <person name="Ochoa-Acuna H."/>
            <person name="Chen M.M."/>
            <person name="Childers C.P."/>
            <person name="Qu J."/>
            <person name="Dugan S."/>
            <person name="Lee S.L."/>
            <person name="Chao H."/>
            <person name="Dinh H."/>
            <person name="Han Y."/>
            <person name="Doddapaneni H."/>
            <person name="Worley K.C."/>
            <person name="Muzny D.M."/>
            <person name="Gibbs R.A."/>
            <person name="Richards S."/>
        </authorList>
    </citation>
    <scope>NUCLEOTIDE SEQUENCE</scope>
    <source>
        <strain evidence="8">HAZT.00-mixed</strain>
        <tissue evidence="8">Whole organism</tissue>
    </source>
</reference>
<comment type="subcellular location">
    <subcellularLocation>
        <location evidence="1">Membrane</location>
    </subcellularLocation>
</comment>
<dbReference type="InterPro" id="IPR002404">
    <property type="entry name" value="IRS_PTB"/>
</dbReference>
<accession>A0A6A0GY67</accession>
<evidence type="ECO:0000256" key="3">
    <source>
        <dbReference type="ARBA" id="ARBA00022707"/>
    </source>
</evidence>
<dbReference type="OrthoDB" id="6279276at2759"/>
<dbReference type="InterPro" id="IPR038742">
    <property type="entry name" value="FRS2_PTB"/>
</dbReference>
<dbReference type="PANTHER" id="PTHR21258:SF55">
    <property type="entry name" value="FI23523P1"/>
    <property type="match status" value="1"/>
</dbReference>
<evidence type="ECO:0000256" key="6">
    <source>
        <dbReference type="SAM" id="MobiDB-lite"/>
    </source>
</evidence>
<organism evidence="8">
    <name type="scientific">Hyalella azteca</name>
    <name type="common">Amphipod</name>
    <dbReference type="NCBI Taxonomy" id="294128"/>
    <lineage>
        <taxon>Eukaryota</taxon>
        <taxon>Metazoa</taxon>
        <taxon>Ecdysozoa</taxon>
        <taxon>Arthropoda</taxon>
        <taxon>Crustacea</taxon>
        <taxon>Multicrustacea</taxon>
        <taxon>Malacostraca</taxon>
        <taxon>Eumalacostraca</taxon>
        <taxon>Peracarida</taxon>
        <taxon>Amphipoda</taxon>
        <taxon>Senticaudata</taxon>
        <taxon>Talitrida</taxon>
        <taxon>Talitroidea</taxon>
        <taxon>Hyalellidae</taxon>
        <taxon>Hyalella</taxon>
    </lineage>
</organism>
<evidence type="ECO:0000256" key="2">
    <source>
        <dbReference type="ARBA" id="ARBA00022553"/>
    </source>
</evidence>
<dbReference type="PANTHER" id="PTHR21258">
    <property type="entry name" value="DOCKING PROTEIN RELATED"/>
    <property type="match status" value="1"/>
</dbReference>
<dbReference type="Pfam" id="PF02174">
    <property type="entry name" value="IRS"/>
    <property type="match status" value="1"/>
</dbReference>
<keyword evidence="2" id="KW-0597">Phosphoprotein</keyword>
<reference evidence="8" key="3">
    <citation type="submission" date="2019-06" db="EMBL/GenBank/DDBJ databases">
        <authorList>
            <person name="Poynton C."/>
            <person name="Hasenbein S."/>
            <person name="Benoit J.B."/>
            <person name="Sepulveda M.S."/>
            <person name="Poelchau M.F."/>
            <person name="Murali S.C."/>
            <person name="Chen S."/>
            <person name="Glastad K.M."/>
            <person name="Werren J.H."/>
            <person name="Vineis J.H."/>
            <person name="Bowen J.L."/>
            <person name="Friedrich M."/>
            <person name="Jones J."/>
            <person name="Robertson H.M."/>
            <person name="Feyereisen R."/>
            <person name="Mechler-Hickson A."/>
            <person name="Mathers N."/>
            <person name="Lee C.E."/>
            <person name="Colbourne J.K."/>
            <person name="Biales A."/>
            <person name="Johnston J.S."/>
            <person name="Wellborn G.A."/>
            <person name="Rosendale A.J."/>
            <person name="Cridge A.G."/>
            <person name="Munoz-Torres M.C."/>
            <person name="Bain P.A."/>
            <person name="Manny A.R."/>
            <person name="Major K.M."/>
            <person name="Lambert F.N."/>
            <person name="Vulpe C.D."/>
            <person name="Tuck P."/>
            <person name="Blalock B.J."/>
            <person name="Lin Y.-Y."/>
            <person name="Smith M.E."/>
            <person name="Ochoa-Acuna H."/>
            <person name="Chen M.-J.M."/>
            <person name="Childers C.P."/>
            <person name="Qu J."/>
            <person name="Dugan S."/>
            <person name="Lee S.L."/>
            <person name="Chao H."/>
            <person name="Dinh H."/>
            <person name="Han Y."/>
            <person name="Doddapaneni H."/>
            <person name="Worley K.C."/>
            <person name="Muzny D.M."/>
            <person name="Gibbs R.A."/>
            <person name="Richards S."/>
        </authorList>
    </citation>
    <scope>NUCLEOTIDE SEQUENCE</scope>
    <source>
        <strain evidence="8">HAZT.00-mixed</strain>
        <tissue evidence="8">Whole organism</tissue>
    </source>
</reference>
<feature type="domain" description="IRS-type PTB" evidence="7">
    <location>
        <begin position="10"/>
        <end position="112"/>
    </location>
</feature>
<evidence type="ECO:0000313" key="10">
    <source>
        <dbReference type="RefSeq" id="XP_018024479.1"/>
    </source>
</evidence>
<evidence type="ECO:0000313" key="9">
    <source>
        <dbReference type="Proteomes" id="UP000694843"/>
    </source>
</evidence>
<name>A0A6A0GY67_HYAAZ</name>
<dbReference type="KEGG" id="hazt:108680209"/>
<dbReference type="Proteomes" id="UP000711488">
    <property type="component" value="Unassembled WGS sequence"/>
</dbReference>
<keyword evidence="4" id="KW-0472">Membrane</keyword>
<dbReference type="Proteomes" id="UP000694843">
    <property type="component" value="Unplaced"/>
</dbReference>
<evidence type="ECO:0000256" key="1">
    <source>
        <dbReference type="ARBA" id="ARBA00004370"/>
    </source>
</evidence>
<dbReference type="GO" id="GO:0008543">
    <property type="term" value="P:fibroblast growth factor receptor signaling pathway"/>
    <property type="evidence" value="ECO:0007669"/>
    <property type="project" value="TreeGrafter"/>
</dbReference>
<protein>
    <submittedName>
        <fullName evidence="10">Uncharacterized protein LOC108680209</fullName>
    </submittedName>
</protein>
<keyword evidence="9" id="KW-1185">Reference proteome</keyword>
<sequence>MGCVESHPDSNDMHATIFQVEKYDEHGQRHRSVKLEVTDTNIVLYNKNRTAIRWPLRCLRRYGFDGETFTFESGRRCPTGPGIYTFRCRRAQDLFNMLQLKIQRIAEQSFSHHVPILMPHDDYLMPVPGNRLRSDSLALPGNNMASMTGHSIVLAPSLPTTTLINANSINSPIASPNSPVSPSNGTLYINKSVLPHENVNEVEGGAYAPPPTPAPEGIRMDAVCPVWINCHDRSVSYSNNVADRIPSHLGSNIDRHLSSSSSLNHVERPLSFVDQGSDAPQFITQGIMSESYESNSTSCTRTPDISESTCHVYMNIGSDNRKDLDRLYANMGFDKEIPSVPPRLSVTTGSAGSGSSQSGTTTTDITQPTSQINYIVVDVDKSSDSSQVPPFSPIGSITSGLPESPPCRSVAGRYATIDFERTEALTNTAKLANCHANGGRHNSVFLDSPDVILPVSGRRHNSTVSAGILPFHNNSCSE</sequence>
<feature type="region of interest" description="Disordered" evidence="6">
    <location>
        <begin position="339"/>
        <end position="367"/>
    </location>
</feature>
<dbReference type="GO" id="GO:0005104">
    <property type="term" value="F:fibroblast growth factor receptor binding"/>
    <property type="evidence" value="ECO:0007669"/>
    <property type="project" value="TreeGrafter"/>
</dbReference>
<dbReference type="Gene3D" id="2.30.29.30">
    <property type="entry name" value="Pleckstrin-homology domain (PH domain)/Phosphotyrosine-binding domain (PTB)"/>
    <property type="match status" value="1"/>
</dbReference>
<dbReference type="GO" id="GO:0016020">
    <property type="term" value="C:membrane"/>
    <property type="evidence" value="ECO:0007669"/>
    <property type="project" value="UniProtKB-SubCell"/>
</dbReference>
<evidence type="ECO:0000313" key="8">
    <source>
        <dbReference type="EMBL" id="KAA0192548.1"/>
    </source>
</evidence>
<reference evidence="8" key="1">
    <citation type="submission" date="2014-08" db="EMBL/GenBank/DDBJ databases">
        <authorList>
            <person name="Murali S."/>
            <person name="Richards S."/>
            <person name="Bandaranaike D."/>
            <person name="Bellair M."/>
            <person name="Blankenburg K."/>
            <person name="Chao H."/>
            <person name="Dinh H."/>
            <person name="Doddapaneni H."/>
            <person name="Dugan-Rocha S."/>
            <person name="Elkadiri S."/>
            <person name="Gnanaolivu R."/>
            <person name="Hughes D."/>
            <person name="Lee S."/>
            <person name="Li M."/>
            <person name="Ming W."/>
            <person name="Munidasa M."/>
            <person name="Muniz J."/>
            <person name="Nguyen L."/>
            <person name="Osuji N."/>
            <person name="Pu L.-L."/>
            <person name="Puazo M."/>
            <person name="Skinner E."/>
            <person name="Qu C."/>
            <person name="Quiroz J."/>
            <person name="Raj R."/>
            <person name="Weissenberger G."/>
            <person name="Xin Y."/>
            <person name="Zou X."/>
            <person name="Han Y."/>
            <person name="Worley K."/>
            <person name="Muzny D."/>
            <person name="Gibbs R."/>
        </authorList>
    </citation>
    <scope>NUCLEOTIDE SEQUENCE</scope>
    <source>
        <strain evidence="8">HAZT.00-mixed</strain>
        <tissue evidence="8">Whole organism</tissue>
    </source>
</reference>
<dbReference type="RefSeq" id="XP_018024479.1">
    <property type="nucleotide sequence ID" value="XM_018168990.1"/>
</dbReference>
<dbReference type="SUPFAM" id="SSF50729">
    <property type="entry name" value="PH domain-like"/>
    <property type="match status" value="1"/>
</dbReference>
<dbReference type="PROSITE" id="PS51064">
    <property type="entry name" value="IRS_PTB"/>
    <property type="match status" value="1"/>
</dbReference>
<evidence type="ECO:0000256" key="4">
    <source>
        <dbReference type="ARBA" id="ARBA00023136"/>
    </source>
</evidence>
<dbReference type="CDD" id="cd01202">
    <property type="entry name" value="PTB_FRS2"/>
    <property type="match status" value="1"/>
</dbReference>
<reference evidence="10" key="4">
    <citation type="submission" date="2025-04" db="UniProtKB">
        <authorList>
            <consortium name="RefSeq"/>
        </authorList>
    </citation>
    <scope>IDENTIFICATION</scope>
    <source>
        <tissue evidence="10">Whole organism</tissue>
    </source>
</reference>
<keyword evidence="5" id="KW-0449">Lipoprotein</keyword>
<dbReference type="InterPro" id="IPR011993">
    <property type="entry name" value="PH-like_dom_sf"/>
</dbReference>
<dbReference type="SMART" id="SM00310">
    <property type="entry name" value="PTBI"/>
    <property type="match status" value="1"/>
</dbReference>
<dbReference type="GeneID" id="108680209"/>
<dbReference type="AlphaFoldDB" id="A0A6A0GY67"/>
<evidence type="ECO:0000259" key="7">
    <source>
        <dbReference type="PROSITE" id="PS51064"/>
    </source>
</evidence>
<dbReference type="InterPro" id="IPR050996">
    <property type="entry name" value="Docking_Protein_DOK"/>
</dbReference>
<keyword evidence="3" id="KW-0519">Myristate</keyword>
<evidence type="ECO:0000256" key="5">
    <source>
        <dbReference type="ARBA" id="ARBA00023288"/>
    </source>
</evidence>
<proteinExistence type="predicted"/>